<feature type="compositionally biased region" description="Basic and acidic residues" evidence="1">
    <location>
        <begin position="1"/>
        <end position="10"/>
    </location>
</feature>
<accession>A0A9P4NFD1</accession>
<protein>
    <submittedName>
        <fullName evidence="2">Uncharacterized protein</fullName>
    </submittedName>
</protein>
<comment type="caution">
    <text evidence="2">The sequence shown here is derived from an EMBL/GenBank/DDBJ whole genome shotgun (WGS) entry which is preliminary data.</text>
</comment>
<feature type="region of interest" description="Disordered" evidence="1">
    <location>
        <begin position="104"/>
        <end position="140"/>
    </location>
</feature>
<proteinExistence type="predicted"/>
<evidence type="ECO:0000313" key="2">
    <source>
        <dbReference type="EMBL" id="KAF2418787.1"/>
    </source>
</evidence>
<keyword evidence="3" id="KW-1185">Reference proteome</keyword>
<gene>
    <name evidence="2" type="ORF">EJ08DRAFT_683761</name>
</gene>
<feature type="compositionally biased region" description="Acidic residues" evidence="1">
    <location>
        <begin position="111"/>
        <end position="121"/>
    </location>
</feature>
<feature type="compositionally biased region" description="Basic residues" evidence="1">
    <location>
        <begin position="125"/>
        <end position="140"/>
    </location>
</feature>
<name>A0A9P4NFD1_9PEZI</name>
<organism evidence="2 3">
    <name type="scientific">Tothia fuscella</name>
    <dbReference type="NCBI Taxonomy" id="1048955"/>
    <lineage>
        <taxon>Eukaryota</taxon>
        <taxon>Fungi</taxon>
        <taxon>Dikarya</taxon>
        <taxon>Ascomycota</taxon>
        <taxon>Pezizomycotina</taxon>
        <taxon>Dothideomycetes</taxon>
        <taxon>Pleosporomycetidae</taxon>
        <taxon>Venturiales</taxon>
        <taxon>Cylindrosympodiaceae</taxon>
        <taxon>Tothia</taxon>
    </lineage>
</organism>
<feature type="compositionally biased region" description="Basic and acidic residues" evidence="1">
    <location>
        <begin position="20"/>
        <end position="36"/>
    </location>
</feature>
<sequence>MDTDNSHNQHEEEEAQNQSEEQKEPRRQESHERKYIDIPMETQQPPKRRTLAQFNAGIEMYGYYGPVETWPEEVCARMVVLCRNGRHEIEMGQKECRGCLAKGLPYRQDDKDGEEEKEEEDKATPSRKGRMLGKSKGLKK</sequence>
<dbReference type="Proteomes" id="UP000800235">
    <property type="component" value="Unassembled WGS sequence"/>
</dbReference>
<feature type="region of interest" description="Disordered" evidence="1">
    <location>
        <begin position="1"/>
        <end position="49"/>
    </location>
</feature>
<reference evidence="2" key="1">
    <citation type="journal article" date="2020" name="Stud. Mycol.">
        <title>101 Dothideomycetes genomes: a test case for predicting lifestyles and emergence of pathogens.</title>
        <authorList>
            <person name="Haridas S."/>
            <person name="Albert R."/>
            <person name="Binder M."/>
            <person name="Bloem J."/>
            <person name="Labutti K."/>
            <person name="Salamov A."/>
            <person name="Andreopoulos B."/>
            <person name="Baker S."/>
            <person name="Barry K."/>
            <person name="Bills G."/>
            <person name="Bluhm B."/>
            <person name="Cannon C."/>
            <person name="Castanera R."/>
            <person name="Culley D."/>
            <person name="Daum C."/>
            <person name="Ezra D."/>
            <person name="Gonzalez J."/>
            <person name="Henrissat B."/>
            <person name="Kuo A."/>
            <person name="Liang C."/>
            <person name="Lipzen A."/>
            <person name="Lutzoni F."/>
            <person name="Magnuson J."/>
            <person name="Mondo S."/>
            <person name="Nolan M."/>
            <person name="Ohm R."/>
            <person name="Pangilinan J."/>
            <person name="Park H.-J."/>
            <person name="Ramirez L."/>
            <person name="Alfaro M."/>
            <person name="Sun H."/>
            <person name="Tritt A."/>
            <person name="Yoshinaga Y."/>
            <person name="Zwiers L.-H."/>
            <person name="Turgeon B."/>
            <person name="Goodwin S."/>
            <person name="Spatafora J."/>
            <person name="Crous P."/>
            <person name="Grigoriev I."/>
        </authorList>
    </citation>
    <scope>NUCLEOTIDE SEQUENCE</scope>
    <source>
        <strain evidence="2">CBS 130266</strain>
    </source>
</reference>
<dbReference type="AlphaFoldDB" id="A0A9P4NFD1"/>
<dbReference type="EMBL" id="MU007124">
    <property type="protein sequence ID" value="KAF2418787.1"/>
    <property type="molecule type" value="Genomic_DNA"/>
</dbReference>
<evidence type="ECO:0000256" key="1">
    <source>
        <dbReference type="SAM" id="MobiDB-lite"/>
    </source>
</evidence>
<evidence type="ECO:0000313" key="3">
    <source>
        <dbReference type="Proteomes" id="UP000800235"/>
    </source>
</evidence>